<dbReference type="SMART" id="SM00342">
    <property type="entry name" value="HTH_ARAC"/>
    <property type="match status" value="1"/>
</dbReference>
<keyword evidence="3" id="KW-0804">Transcription</keyword>
<evidence type="ECO:0000256" key="2">
    <source>
        <dbReference type="ARBA" id="ARBA00023125"/>
    </source>
</evidence>
<dbReference type="InterPro" id="IPR018060">
    <property type="entry name" value="HTH_AraC"/>
</dbReference>
<organism evidence="5 6">
    <name type="scientific">Acidomonas methanolica NBRC 104435</name>
    <dbReference type="NCBI Taxonomy" id="1231351"/>
    <lineage>
        <taxon>Bacteria</taxon>
        <taxon>Pseudomonadati</taxon>
        <taxon>Pseudomonadota</taxon>
        <taxon>Alphaproteobacteria</taxon>
        <taxon>Acetobacterales</taxon>
        <taxon>Acetobacteraceae</taxon>
        <taxon>Acidomonas</taxon>
    </lineage>
</organism>
<evidence type="ECO:0000256" key="1">
    <source>
        <dbReference type="ARBA" id="ARBA00023015"/>
    </source>
</evidence>
<dbReference type="PROSITE" id="PS00041">
    <property type="entry name" value="HTH_ARAC_FAMILY_1"/>
    <property type="match status" value="1"/>
</dbReference>
<feature type="domain" description="HTH araC/xylS-type" evidence="4">
    <location>
        <begin position="238"/>
        <end position="336"/>
    </location>
</feature>
<comment type="caution">
    <text evidence="5">The sequence shown here is derived from an EMBL/GenBank/DDBJ whole genome shotgun (WGS) entry which is preliminary data.</text>
</comment>
<dbReference type="OrthoDB" id="9793422at2"/>
<dbReference type="PANTHER" id="PTHR43130:SF3">
    <property type="entry name" value="HTH-TYPE TRANSCRIPTIONAL REGULATOR RV1931C"/>
    <property type="match status" value="1"/>
</dbReference>
<dbReference type="InterPro" id="IPR029062">
    <property type="entry name" value="Class_I_gatase-like"/>
</dbReference>
<reference evidence="6" key="1">
    <citation type="journal article" date="2014" name="FEMS Microbiol. Lett.">
        <title>Draft Genomic DNA Sequence of the Facultatively Methylotrophic Bacterium Acidomonas methanolica type strain MB58.</title>
        <authorList>
            <person name="Higashiura N."/>
            <person name="Hadano H."/>
            <person name="Hirakawa H."/>
            <person name="Matsutani M."/>
            <person name="Takabe S."/>
            <person name="Matsushita K."/>
            <person name="Azuma Y."/>
        </authorList>
    </citation>
    <scope>NUCLEOTIDE SEQUENCE [LARGE SCALE GENOMIC DNA]</scope>
    <source>
        <strain evidence="6">MB58</strain>
    </source>
</reference>
<dbReference type="InterPro" id="IPR002818">
    <property type="entry name" value="DJ-1/PfpI"/>
</dbReference>
<dbReference type="RefSeq" id="WP_042058893.1">
    <property type="nucleotide sequence ID" value="NZ_BAND01000057.1"/>
</dbReference>
<dbReference type="SUPFAM" id="SSF46689">
    <property type="entry name" value="Homeodomain-like"/>
    <property type="match status" value="2"/>
</dbReference>
<dbReference type="PROSITE" id="PS01124">
    <property type="entry name" value="HTH_ARAC_FAMILY_2"/>
    <property type="match status" value="1"/>
</dbReference>
<dbReference type="AlphaFoldDB" id="A0A023D5C8"/>
<dbReference type="GO" id="GO:0043565">
    <property type="term" value="F:sequence-specific DNA binding"/>
    <property type="evidence" value="ECO:0007669"/>
    <property type="project" value="InterPro"/>
</dbReference>
<dbReference type="Gene3D" id="3.40.50.880">
    <property type="match status" value="1"/>
</dbReference>
<accession>A0A023D5C8</accession>
<protein>
    <submittedName>
        <fullName evidence="5">Transcriptional regulator AraC</fullName>
    </submittedName>
</protein>
<dbReference type="Pfam" id="PF12833">
    <property type="entry name" value="HTH_18"/>
    <property type="match status" value="1"/>
</dbReference>
<dbReference type="EMBL" id="BAND01000057">
    <property type="protein sequence ID" value="GAJ29259.1"/>
    <property type="molecule type" value="Genomic_DNA"/>
</dbReference>
<dbReference type="InterPro" id="IPR018062">
    <property type="entry name" value="HTH_AraC-typ_CS"/>
</dbReference>
<evidence type="ECO:0000313" key="5">
    <source>
        <dbReference type="EMBL" id="GAJ29259.1"/>
    </source>
</evidence>
<dbReference type="PANTHER" id="PTHR43130">
    <property type="entry name" value="ARAC-FAMILY TRANSCRIPTIONAL REGULATOR"/>
    <property type="match status" value="1"/>
</dbReference>
<evidence type="ECO:0000259" key="4">
    <source>
        <dbReference type="PROSITE" id="PS01124"/>
    </source>
</evidence>
<dbReference type="CDD" id="cd03137">
    <property type="entry name" value="GATase1_AraC_1"/>
    <property type="match status" value="1"/>
</dbReference>
<keyword evidence="1" id="KW-0805">Transcription regulation</keyword>
<keyword evidence="2" id="KW-0238">DNA-binding</keyword>
<sequence>MPQAELPRLTDGGAISPPHCVLILIYPGFKPLEAVGPLSVFSYANTLLGRMAYDVRMVSLAAGETGGDIPADGPMSLRAEAFPPDAPLDDATVIVTGAAHIEAALDENPDLVAWLRARGRDAGRLAALCSGSFFLAEAGLLDGLRVTTHWRVADRLARRYAALTVDQDAIFIHEDRIWTSAGVTAAIDISLAFIEADYGRELAVSIARDMVVYLKRPGGQAQFSHALQHQSVEHGVIAEIRRFILDHLDQDFTLAGLAERARMSERNFSRLFHRETGRTPFVFLNAARLERARTLLEETRHSVKQIALSCGYGTDQELRRMFRQHFGISPVAYRARFATSRRALPQTESGGTGRKAP</sequence>
<dbReference type="Gene3D" id="1.10.10.60">
    <property type="entry name" value="Homeodomain-like"/>
    <property type="match status" value="2"/>
</dbReference>
<gene>
    <name evidence="5" type="ORF">Amme_057_016</name>
</gene>
<dbReference type="GO" id="GO:0003700">
    <property type="term" value="F:DNA-binding transcription factor activity"/>
    <property type="evidence" value="ECO:0007669"/>
    <property type="project" value="InterPro"/>
</dbReference>
<dbReference type="InterPro" id="IPR009057">
    <property type="entry name" value="Homeodomain-like_sf"/>
</dbReference>
<dbReference type="Proteomes" id="UP000019760">
    <property type="component" value="Unassembled WGS sequence"/>
</dbReference>
<reference evidence="5 6" key="2">
    <citation type="journal article" date="2014" name="FEMS Microbiol. Lett.">
        <title>Draft genomic DNA sequence of the facultatively methylotrophic bacterium Acidomonas methanolica type strain MB58.</title>
        <authorList>
            <person name="Higashiura N."/>
            <person name="Hadano H."/>
            <person name="Hirakawa H."/>
            <person name="Matsutani M."/>
            <person name="Takabe S."/>
            <person name="Matsushita K."/>
            <person name="Azuma Y."/>
        </authorList>
    </citation>
    <scope>NUCLEOTIDE SEQUENCE [LARGE SCALE GENOMIC DNA]</scope>
    <source>
        <strain evidence="5 6">MB58</strain>
    </source>
</reference>
<dbReference type="Pfam" id="PF01965">
    <property type="entry name" value="DJ-1_PfpI"/>
    <property type="match status" value="1"/>
</dbReference>
<name>A0A023D5C8_ACIMT</name>
<keyword evidence="6" id="KW-1185">Reference proteome</keyword>
<dbReference type="InterPro" id="IPR052158">
    <property type="entry name" value="INH-QAR"/>
</dbReference>
<evidence type="ECO:0000313" key="6">
    <source>
        <dbReference type="Proteomes" id="UP000019760"/>
    </source>
</evidence>
<evidence type="ECO:0000256" key="3">
    <source>
        <dbReference type="ARBA" id="ARBA00023163"/>
    </source>
</evidence>
<proteinExistence type="predicted"/>
<dbReference type="SUPFAM" id="SSF52317">
    <property type="entry name" value="Class I glutamine amidotransferase-like"/>
    <property type="match status" value="1"/>
</dbReference>